<feature type="non-terminal residue" evidence="1">
    <location>
        <position position="78"/>
    </location>
</feature>
<dbReference type="PANTHER" id="PTHR11781">
    <property type="entry name" value="IODOTHYRONINE DEIODINASE"/>
    <property type="match status" value="1"/>
</dbReference>
<dbReference type="Pfam" id="PF00837">
    <property type="entry name" value="T4_deiodinase"/>
    <property type="match status" value="1"/>
</dbReference>
<organism evidence="1">
    <name type="scientific">marine sediment metagenome</name>
    <dbReference type="NCBI Taxonomy" id="412755"/>
    <lineage>
        <taxon>unclassified sequences</taxon>
        <taxon>metagenomes</taxon>
        <taxon>ecological metagenomes</taxon>
    </lineage>
</organism>
<dbReference type="AlphaFoldDB" id="X0YRH2"/>
<accession>X0YRH2</accession>
<evidence type="ECO:0000313" key="1">
    <source>
        <dbReference type="EMBL" id="GAG50978.1"/>
    </source>
</evidence>
<protein>
    <submittedName>
        <fullName evidence="1">Uncharacterized protein</fullName>
    </submittedName>
</protein>
<name>X0YRH2_9ZZZZ</name>
<reference evidence="1" key="1">
    <citation type="journal article" date="2014" name="Front. Microbiol.">
        <title>High frequency of phylogenetically diverse reductive dehalogenase-homologous genes in deep subseafloor sedimentary metagenomes.</title>
        <authorList>
            <person name="Kawai M."/>
            <person name="Futagami T."/>
            <person name="Toyoda A."/>
            <person name="Takaki Y."/>
            <person name="Nishi S."/>
            <person name="Hori S."/>
            <person name="Arai W."/>
            <person name="Tsubouchi T."/>
            <person name="Morono Y."/>
            <person name="Uchiyama I."/>
            <person name="Ito T."/>
            <person name="Fujiyama A."/>
            <person name="Inagaki F."/>
            <person name="Takami H."/>
        </authorList>
    </citation>
    <scope>NUCLEOTIDE SEQUENCE</scope>
    <source>
        <strain evidence="1">Expedition CK06-06</strain>
    </source>
</reference>
<proteinExistence type="predicted"/>
<gene>
    <name evidence="1" type="ORF">S01H1_77438</name>
</gene>
<dbReference type="GO" id="GO:0004800">
    <property type="term" value="F:thyroxine 5'-deiodinase activity"/>
    <property type="evidence" value="ECO:0007669"/>
    <property type="project" value="InterPro"/>
</dbReference>
<dbReference type="EMBL" id="BARS01052041">
    <property type="protein sequence ID" value="GAG50978.1"/>
    <property type="molecule type" value="Genomic_DNA"/>
</dbReference>
<sequence>MGPLHEMWERYRDRVDFVVVYIREAHPEEGWVVQMNRDQDIAIQDPQSDAARNEVAATCAIRLQIRMPVVVDKLDDEI</sequence>
<dbReference type="PANTHER" id="PTHR11781:SF22">
    <property type="entry name" value="TYPE I IODOTHYRONINE DEIODINASE"/>
    <property type="match status" value="1"/>
</dbReference>
<comment type="caution">
    <text evidence="1">The sequence shown here is derived from an EMBL/GenBank/DDBJ whole genome shotgun (WGS) entry which is preliminary data.</text>
</comment>
<dbReference type="Gene3D" id="3.40.30.10">
    <property type="entry name" value="Glutaredoxin"/>
    <property type="match status" value="1"/>
</dbReference>
<dbReference type="InterPro" id="IPR000643">
    <property type="entry name" value="Iodothyronine_deiodinase"/>
</dbReference>